<feature type="binding site" evidence="4">
    <location>
        <position position="214"/>
    </location>
    <ligand>
        <name>a divalent metal cation</name>
        <dbReference type="ChEBI" id="CHEBI:60240"/>
        <label>1</label>
    </ligand>
</feature>
<dbReference type="NCBIfam" id="TIGR00010">
    <property type="entry name" value="YchF/TatD family DNA exonuclease"/>
    <property type="match status" value="1"/>
</dbReference>
<feature type="binding site" evidence="4">
    <location>
        <position position="11"/>
    </location>
    <ligand>
        <name>a divalent metal cation</name>
        <dbReference type="ChEBI" id="CHEBI:60240"/>
        <label>1</label>
    </ligand>
</feature>
<evidence type="ECO:0000256" key="4">
    <source>
        <dbReference type="PIRSR" id="PIRSR005902-1"/>
    </source>
</evidence>
<dbReference type="InterPro" id="IPR018228">
    <property type="entry name" value="DNase_TatD-rel_CS"/>
</dbReference>
<dbReference type="InterPro" id="IPR032466">
    <property type="entry name" value="Metal_Hydrolase"/>
</dbReference>
<evidence type="ECO:0000256" key="1">
    <source>
        <dbReference type="ARBA" id="ARBA00009275"/>
    </source>
</evidence>
<sequence length="268" mass="28715">MTPALVDTHVHLYADAYDADRDAVVARARAAGVAQMILPAVDLASVDDVLALCDRHVGVFGMAGLHPTYLGDAPEEAAERIGPLLQDRHIIAVGETGLDYYWSREHEERQRASLAAHARLAAAHRLPLSLHNRDKKDSDDASRDLVAILREVKAEAGDALTGVFHCFGGPTWLAHEVLDLGFFVGLGGTLTFKNAGVPDAIADVPLDRIVLETDGPYLAPTPHRGSRNEPAYVALVAQTLARVRGLTVGEVAEATTANARRLFGLPDS</sequence>
<feature type="binding site" evidence="4">
    <location>
        <position position="95"/>
    </location>
    <ligand>
        <name>a divalent metal cation</name>
        <dbReference type="ChEBI" id="CHEBI:60240"/>
        <label>1</label>
    </ligand>
</feature>
<dbReference type="Proteomes" id="UP000216339">
    <property type="component" value="Unassembled WGS sequence"/>
</dbReference>
<dbReference type="InterPro" id="IPR001130">
    <property type="entry name" value="TatD-like"/>
</dbReference>
<dbReference type="AlphaFoldDB" id="A0A271J233"/>
<protein>
    <submittedName>
        <fullName evidence="5">Hydrolase TatD</fullName>
    </submittedName>
</protein>
<dbReference type="GO" id="GO:0005829">
    <property type="term" value="C:cytosol"/>
    <property type="evidence" value="ECO:0007669"/>
    <property type="project" value="TreeGrafter"/>
</dbReference>
<dbReference type="PROSITE" id="PS01091">
    <property type="entry name" value="TATD_3"/>
    <property type="match status" value="1"/>
</dbReference>
<keyword evidence="2 4" id="KW-0479">Metal-binding</keyword>
<feature type="binding site" evidence="4">
    <location>
        <position position="131"/>
    </location>
    <ligand>
        <name>a divalent metal cation</name>
        <dbReference type="ChEBI" id="CHEBI:60240"/>
        <label>2</label>
    </ligand>
</feature>
<dbReference type="SUPFAM" id="SSF51556">
    <property type="entry name" value="Metallo-dependent hydrolases"/>
    <property type="match status" value="1"/>
</dbReference>
<accession>A0A271J233</accession>
<dbReference type="PANTHER" id="PTHR46124:SF4">
    <property type="entry name" value="HYDROLASE TATD"/>
    <property type="match status" value="1"/>
</dbReference>
<dbReference type="PIRSF" id="PIRSF005902">
    <property type="entry name" value="DNase_TatD"/>
    <property type="match status" value="1"/>
</dbReference>
<evidence type="ECO:0000256" key="2">
    <source>
        <dbReference type="ARBA" id="ARBA00022723"/>
    </source>
</evidence>
<dbReference type="GO" id="GO:0004536">
    <property type="term" value="F:DNA nuclease activity"/>
    <property type="evidence" value="ECO:0007669"/>
    <property type="project" value="InterPro"/>
</dbReference>
<comment type="caution">
    <text evidence="5">The sequence shown here is derived from an EMBL/GenBank/DDBJ whole genome shotgun (WGS) entry which is preliminary data.</text>
</comment>
<evidence type="ECO:0000313" key="6">
    <source>
        <dbReference type="Proteomes" id="UP000216339"/>
    </source>
</evidence>
<dbReference type="CDD" id="cd01310">
    <property type="entry name" value="TatD_DNAse"/>
    <property type="match status" value="1"/>
</dbReference>
<comment type="similarity">
    <text evidence="1">Belongs to the metallo-dependent hydrolases superfamily. TatD-type hydrolase family.</text>
</comment>
<dbReference type="GO" id="GO:0016788">
    <property type="term" value="F:hydrolase activity, acting on ester bonds"/>
    <property type="evidence" value="ECO:0007669"/>
    <property type="project" value="InterPro"/>
</dbReference>
<dbReference type="EMBL" id="MQWD01000001">
    <property type="protein sequence ID" value="PAP77318.1"/>
    <property type="molecule type" value="Genomic_DNA"/>
</dbReference>
<proteinExistence type="inferred from homology"/>
<dbReference type="Pfam" id="PF01026">
    <property type="entry name" value="TatD_DNase"/>
    <property type="match status" value="1"/>
</dbReference>
<name>A0A271J233_9BACT</name>
<feature type="binding site" evidence="4">
    <location>
        <position position="165"/>
    </location>
    <ligand>
        <name>a divalent metal cation</name>
        <dbReference type="ChEBI" id="CHEBI:60240"/>
        <label>2</label>
    </ligand>
</feature>
<gene>
    <name evidence="5" type="ORF">BSZ37_13180</name>
</gene>
<dbReference type="RefSeq" id="WP_095510988.1">
    <property type="nucleotide sequence ID" value="NZ_MQWD01000001.1"/>
</dbReference>
<keyword evidence="6" id="KW-1185">Reference proteome</keyword>
<evidence type="ECO:0000313" key="5">
    <source>
        <dbReference type="EMBL" id="PAP77318.1"/>
    </source>
</evidence>
<dbReference type="PANTHER" id="PTHR46124">
    <property type="entry name" value="D-AMINOACYL-TRNA DEACYLASE"/>
    <property type="match status" value="1"/>
</dbReference>
<dbReference type="InterPro" id="IPR015991">
    <property type="entry name" value="TatD/YcfH-like"/>
</dbReference>
<evidence type="ECO:0000256" key="3">
    <source>
        <dbReference type="ARBA" id="ARBA00022801"/>
    </source>
</evidence>
<dbReference type="GO" id="GO:0046872">
    <property type="term" value="F:metal ion binding"/>
    <property type="evidence" value="ECO:0007669"/>
    <property type="project" value="UniProtKB-KW"/>
</dbReference>
<dbReference type="Gene3D" id="3.20.20.140">
    <property type="entry name" value="Metal-dependent hydrolases"/>
    <property type="match status" value="1"/>
</dbReference>
<dbReference type="OrthoDB" id="9810005at2"/>
<dbReference type="FunFam" id="3.20.20.140:FF:000005">
    <property type="entry name" value="TatD family hydrolase"/>
    <property type="match status" value="1"/>
</dbReference>
<feature type="binding site" evidence="4">
    <location>
        <position position="9"/>
    </location>
    <ligand>
        <name>a divalent metal cation</name>
        <dbReference type="ChEBI" id="CHEBI:60240"/>
        <label>1</label>
    </ligand>
</feature>
<organism evidence="5 6">
    <name type="scientific">Rubrivirga marina</name>
    <dbReference type="NCBI Taxonomy" id="1196024"/>
    <lineage>
        <taxon>Bacteria</taxon>
        <taxon>Pseudomonadati</taxon>
        <taxon>Rhodothermota</taxon>
        <taxon>Rhodothermia</taxon>
        <taxon>Rhodothermales</taxon>
        <taxon>Rubricoccaceae</taxon>
        <taxon>Rubrivirga</taxon>
    </lineage>
</organism>
<reference evidence="5 6" key="1">
    <citation type="submission" date="2016-11" db="EMBL/GenBank/DDBJ databases">
        <title>Study of marine rhodopsin-containing bacteria.</title>
        <authorList>
            <person name="Yoshizawa S."/>
            <person name="Kumagai Y."/>
            <person name="Kogure K."/>
        </authorList>
    </citation>
    <scope>NUCLEOTIDE SEQUENCE [LARGE SCALE GENOMIC DNA]</scope>
    <source>
        <strain evidence="5 6">SAORIC-28</strain>
    </source>
</reference>
<keyword evidence="3 5" id="KW-0378">Hydrolase</keyword>